<dbReference type="EMBL" id="BK032570">
    <property type="protein sequence ID" value="DAF48621.1"/>
    <property type="molecule type" value="Genomic_DNA"/>
</dbReference>
<accession>A0A8S5SCC9</accession>
<evidence type="ECO:0000256" key="1">
    <source>
        <dbReference type="SAM" id="MobiDB-lite"/>
    </source>
</evidence>
<evidence type="ECO:0000313" key="2">
    <source>
        <dbReference type="EMBL" id="DAF48621.1"/>
    </source>
</evidence>
<proteinExistence type="predicted"/>
<reference evidence="2" key="1">
    <citation type="journal article" date="2021" name="Proc. Natl. Acad. Sci. U.S.A.">
        <title>A Catalog of Tens of Thousands of Viruses from Human Metagenomes Reveals Hidden Associations with Chronic Diseases.</title>
        <authorList>
            <person name="Tisza M.J."/>
            <person name="Buck C.B."/>
        </authorList>
    </citation>
    <scope>NUCLEOTIDE SEQUENCE</scope>
    <source>
        <strain evidence="2">CtqBc4</strain>
    </source>
</reference>
<sequence length="140" mass="17135">MTMTRREGTRCNLRTKCPECGTVATCRYVADHELVACPECGAEYGWRANAYRPLTDGLTEEQRRRFYQRNAYATPERWERAKERSRRWQREHRDEVNARRRERNRTPEARAKRREYYQMNRERILEAQKAYRLRKEMGEQ</sequence>
<feature type="region of interest" description="Disordered" evidence="1">
    <location>
        <begin position="83"/>
        <end position="112"/>
    </location>
</feature>
<protein>
    <submittedName>
        <fullName evidence="2">Alpha-aminoadipate carrier protein</fullName>
    </submittedName>
</protein>
<name>A0A8S5SCC9_9CAUD</name>
<organism evidence="2">
    <name type="scientific">Siphoviridae sp. ctqBc4</name>
    <dbReference type="NCBI Taxonomy" id="2827945"/>
    <lineage>
        <taxon>Viruses</taxon>
        <taxon>Duplodnaviria</taxon>
        <taxon>Heunggongvirae</taxon>
        <taxon>Uroviricota</taxon>
        <taxon>Caudoviricetes</taxon>
    </lineage>
</organism>